<feature type="transmembrane region" description="Helical" evidence="2">
    <location>
        <begin position="181"/>
        <end position="198"/>
    </location>
</feature>
<dbReference type="InParanoid" id="B8C1T7"/>
<dbReference type="AlphaFoldDB" id="B8C1T7"/>
<evidence type="ECO:0000256" key="1">
    <source>
        <dbReference type="SAM" id="MobiDB-lite"/>
    </source>
</evidence>
<organism evidence="3 4">
    <name type="scientific">Thalassiosira pseudonana</name>
    <name type="common">Marine diatom</name>
    <name type="synonym">Cyclotella nana</name>
    <dbReference type="NCBI Taxonomy" id="35128"/>
    <lineage>
        <taxon>Eukaryota</taxon>
        <taxon>Sar</taxon>
        <taxon>Stramenopiles</taxon>
        <taxon>Ochrophyta</taxon>
        <taxon>Bacillariophyta</taxon>
        <taxon>Coscinodiscophyceae</taxon>
        <taxon>Thalassiosirophycidae</taxon>
        <taxon>Thalassiosirales</taxon>
        <taxon>Thalassiosiraceae</taxon>
        <taxon>Thalassiosira</taxon>
    </lineage>
</organism>
<keyword evidence="2" id="KW-0812">Transmembrane</keyword>
<dbReference type="PaxDb" id="35128-Thaps5045"/>
<reference evidence="3 4" key="2">
    <citation type="journal article" date="2008" name="Nature">
        <title>The Phaeodactylum genome reveals the evolutionary history of diatom genomes.</title>
        <authorList>
            <person name="Bowler C."/>
            <person name="Allen A.E."/>
            <person name="Badger J.H."/>
            <person name="Grimwood J."/>
            <person name="Jabbari K."/>
            <person name="Kuo A."/>
            <person name="Maheswari U."/>
            <person name="Martens C."/>
            <person name="Maumus F."/>
            <person name="Otillar R.P."/>
            <person name="Rayko E."/>
            <person name="Salamov A."/>
            <person name="Vandepoele K."/>
            <person name="Beszteri B."/>
            <person name="Gruber A."/>
            <person name="Heijde M."/>
            <person name="Katinka M."/>
            <person name="Mock T."/>
            <person name="Valentin K."/>
            <person name="Verret F."/>
            <person name="Berges J.A."/>
            <person name="Brownlee C."/>
            <person name="Cadoret J.P."/>
            <person name="Chiovitti A."/>
            <person name="Choi C.J."/>
            <person name="Coesel S."/>
            <person name="De Martino A."/>
            <person name="Detter J.C."/>
            <person name="Durkin C."/>
            <person name="Falciatore A."/>
            <person name="Fournet J."/>
            <person name="Haruta M."/>
            <person name="Huysman M.J."/>
            <person name="Jenkins B.D."/>
            <person name="Jiroutova K."/>
            <person name="Jorgensen R.E."/>
            <person name="Joubert Y."/>
            <person name="Kaplan A."/>
            <person name="Kroger N."/>
            <person name="Kroth P.G."/>
            <person name="La Roche J."/>
            <person name="Lindquist E."/>
            <person name="Lommer M."/>
            <person name="Martin-Jezequel V."/>
            <person name="Lopez P.J."/>
            <person name="Lucas S."/>
            <person name="Mangogna M."/>
            <person name="McGinnis K."/>
            <person name="Medlin L.K."/>
            <person name="Montsant A."/>
            <person name="Oudot-Le Secq M.P."/>
            <person name="Napoli C."/>
            <person name="Obornik M."/>
            <person name="Parker M.S."/>
            <person name="Petit J.L."/>
            <person name="Porcel B.M."/>
            <person name="Poulsen N."/>
            <person name="Robison M."/>
            <person name="Rychlewski L."/>
            <person name="Rynearson T.A."/>
            <person name="Schmutz J."/>
            <person name="Shapiro H."/>
            <person name="Siaut M."/>
            <person name="Stanley M."/>
            <person name="Sussman M.R."/>
            <person name="Taylor A.R."/>
            <person name="Vardi A."/>
            <person name="von Dassow P."/>
            <person name="Vyverman W."/>
            <person name="Willis A."/>
            <person name="Wyrwicz L.S."/>
            <person name="Rokhsar D.S."/>
            <person name="Weissenbach J."/>
            <person name="Armbrust E.V."/>
            <person name="Green B.R."/>
            <person name="Van de Peer Y."/>
            <person name="Grigoriev I.V."/>
        </authorList>
    </citation>
    <scope>NUCLEOTIDE SEQUENCE [LARGE SCALE GENOMIC DNA]</scope>
    <source>
        <strain evidence="3 4">CCMP1335</strain>
    </source>
</reference>
<dbReference type="Proteomes" id="UP000001449">
    <property type="component" value="Chromosome 5"/>
</dbReference>
<evidence type="ECO:0000313" key="3">
    <source>
        <dbReference type="EMBL" id="EED91821.1"/>
    </source>
</evidence>
<proteinExistence type="predicted"/>
<dbReference type="GeneID" id="7448471"/>
<keyword evidence="2" id="KW-1133">Transmembrane helix</keyword>
<feature type="transmembrane region" description="Helical" evidence="2">
    <location>
        <begin position="287"/>
        <end position="310"/>
    </location>
</feature>
<keyword evidence="2" id="KW-0472">Membrane</keyword>
<feature type="region of interest" description="Disordered" evidence="1">
    <location>
        <begin position="111"/>
        <end position="130"/>
    </location>
</feature>
<evidence type="ECO:0000256" key="2">
    <source>
        <dbReference type="SAM" id="Phobius"/>
    </source>
</evidence>
<dbReference type="OMA" id="WEDEFAS"/>
<dbReference type="HOGENOM" id="CLU_027045_0_0_1"/>
<reference evidence="3 4" key="1">
    <citation type="journal article" date="2004" name="Science">
        <title>The genome of the diatom Thalassiosira pseudonana: ecology, evolution, and metabolism.</title>
        <authorList>
            <person name="Armbrust E.V."/>
            <person name="Berges J.A."/>
            <person name="Bowler C."/>
            <person name="Green B.R."/>
            <person name="Martinez D."/>
            <person name="Putnam N.H."/>
            <person name="Zhou S."/>
            <person name="Allen A.E."/>
            <person name="Apt K.E."/>
            <person name="Bechner M."/>
            <person name="Brzezinski M.A."/>
            <person name="Chaal B.K."/>
            <person name="Chiovitti A."/>
            <person name="Davis A.K."/>
            <person name="Demarest M.S."/>
            <person name="Detter J.C."/>
            <person name="Glavina T."/>
            <person name="Goodstein D."/>
            <person name="Hadi M.Z."/>
            <person name="Hellsten U."/>
            <person name="Hildebrand M."/>
            <person name="Jenkins B.D."/>
            <person name="Jurka J."/>
            <person name="Kapitonov V.V."/>
            <person name="Kroger N."/>
            <person name="Lau W.W."/>
            <person name="Lane T.W."/>
            <person name="Larimer F.W."/>
            <person name="Lippmeier J.C."/>
            <person name="Lucas S."/>
            <person name="Medina M."/>
            <person name="Montsant A."/>
            <person name="Obornik M."/>
            <person name="Parker M.S."/>
            <person name="Palenik B."/>
            <person name="Pazour G.J."/>
            <person name="Richardson P.M."/>
            <person name="Rynearson T.A."/>
            <person name="Saito M.A."/>
            <person name="Schwartz D.C."/>
            <person name="Thamatrakoln K."/>
            <person name="Valentin K."/>
            <person name="Vardi A."/>
            <person name="Wilkerson F.P."/>
            <person name="Rokhsar D.S."/>
        </authorList>
    </citation>
    <scope>NUCLEOTIDE SEQUENCE [LARGE SCALE GENOMIC DNA]</scope>
    <source>
        <strain evidence="3 4">CCMP1335</strain>
    </source>
</reference>
<evidence type="ECO:0000313" key="4">
    <source>
        <dbReference type="Proteomes" id="UP000001449"/>
    </source>
</evidence>
<dbReference type="eggNOG" id="ENOG502SE5M">
    <property type="taxonomic scope" value="Eukaryota"/>
</dbReference>
<feature type="transmembrane region" description="Helical" evidence="2">
    <location>
        <begin position="219"/>
        <end position="237"/>
    </location>
</feature>
<dbReference type="EMBL" id="CM000642">
    <property type="protein sequence ID" value="EED91821.1"/>
    <property type="molecule type" value="Genomic_DNA"/>
</dbReference>
<feature type="transmembrane region" description="Helical" evidence="2">
    <location>
        <begin position="330"/>
        <end position="358"/>
    </location>
</feature>
<feature type="transmembrane region" description="Helical" evidence="2">
    <location>
        <begin position="379"/>
        <end position="405"/>
    </location>
</feature>
<accession>B8C1T7</accession>
<gene>
    <name evidence="3" type="ORF">THAPSDRAFT_5045</name>
</gene>
<dbReference type="RefSeq" id="XP_002290069.1">
    <property type="nucleotide sequence ID" value="XM_002290033.1"/>
</dbReference>
<feature type="transmembrane region" description="Helical" evidence="2">
    <location>
        <begin position="155"/>
        <end position="175"/>
    </location>
</feature>
<name>B8C1T7_THAPS</name>
<feature type="transmembrane region" description="Helical" evidence="2">
    <location>
        <begin position="243"/>
        <end position="266"/>
    </location>
</feature>
<protein>
    <submittedName>
        <fullName evidence="3">Uncharacterized protein</fullName>
    </submittedName>
</protein>
<keyword evidence="4" id="KW-1185">Reference proteome</keyword>
<dbReference type="KEGG" id="tps:THAPSDRAFT_5045"/>
<feature type="region of interest" description="Disordered" evidence="1">
    <location>
        <begin position="75"/>
        <end position="98"/>
    </location>
</feature>
<sequence>MASKPTHLPLFLVVTTICGFGQSFSSLSINALTPKNPLCLSARARPSSSNWEDEFASSRDNREIKEYLPPWRAHESDTDQLFSGSEATPGKSQPFKAFGKADPQRNVLASPGGQKQMTQQPQQVARGGGGGAANTLLHRIKWPVQRDPPEVSPDFPLLLTRITITILSVLSTWYLHLFNGYSPVLASSAITLLVSTCLDRRLGQAAFCGSFAGMSGGHLAPNFGTAVLLGVLASINYEVLIHMKNFCLGIGGRLGATAFLATSILAKYRGVSAVGRKMRKGLWKSGSGGLSSIMVSMMAFHAIGAVATIFLRESSDDSGAADPVRASSVIGLLGALFLKDPTSILALYGGSFVGMALPSRLMYGNAPGKAKQAQPQTPIGLLLSFAGAGALAGMIHGMTIHWGYWNGGWGGKAGLCAFAGCWLYRGFGNVYEIVRNGAK</sequence>
<feature type="compositionally biased region" description="Low complexity" evidence="1">
    <location>
        <begin position="114"/>
        <end position="123"/>
    </location>
</feature>